<gene>
    <name evidence="4" type="ORF">HaLaN_09041</name>
</gene>
<dbReference type="EMBL" id="BLLF01000587">
    <property type="protein sequence ID" value="GFH13206.1"/>
    <property type="molecule type" value="Genomic_DNA"/>
</dbReference>
<evidence type="ECO:0000313" key="5">
    <source>
        <dbReference type="Proteomes" id="UP000485058"/>
    </source>
</evidence>
<evidence type="ECO:0000256" key="2">
    <source>
        <dbReference type="SAM" id="MobiDB-lite"/>
    </source>
</evidence>
<sequence>MDWDSGFAEYAQATQSLEDLTNLQQELLANVETFDTLVAPAPQPPRVQRKAASPDSTAEARRAKRKAARAGGSAAVQSAVADAPPPATDLEASIESLAGMRQQLDSLILHPAQPAEEVKPQPQSRTKRSAVPAASPSQTAGLQHDAQAQTPSLDLEREAEHTARRKHKLRASRNSRAVSSVSEPDAAHAASRPSRSSNADGTTQFMQMATSTKVLGSEEQKELAVMVKDYLGLKTVQRQLANILKRPPTAAECARALKSDLREYQARFDAGQQAKALMLKTNYRLVISVVKKYQNRGISMQDLITEGMQGLLKGVEKFEPEKGFRFSTYAHWWIRQAVSRALQDQSRAVR</sequence>
<dbReference type="InterPro" id="IPR014284">
    <property type="entry name" value="RNA_pol_sigma-70_dom"/>
</dbReference>
<dbReference type="PANTHER" id="PTHR30603">
    <property type="entry name" value="RNA POLYMERASE SIGMA FACTOR RPO"/>
    <property type="match status" value="1"/>
</dbReference>
<protein>
    <submittedName>
        <fullName evidence="4">RNA_pol_sigma70 domain-containing protein</fullName>
    </submittedName>
</protein>
<dbReference type="GO" id="GO:0006352">
    <property type="term" value="P:DNA-templated transcription initiation"/>
    <property type="evidence" value="ECO:0007669"/>
    <property type="project" value="InterPro"/>
</dbReference>
<dbReference type="InterPro" id="IPR050239">
    <property type="entry name" value="Sigma-70_RNA_pol_init_factors"/>
</dbReference>
<dbReference type="PANTHER" id="PTHR30603:SF47">
    <property type="entry name" value="RNA POLYMERASE SIGMA FACTOR SIGD, CHLOROPLASTIC"/>
    <property type="match status" value="1"/>
</dbReference>
<dbReference type="Proteomes" id="UP000485058">
    <property type="component" value="Unassembled WGS sequence"/>
</dbReference>
<comment type="similarity">
    <text evidence="1">Belongs to the sigma-70 factor family.</text>
</comment>
<feature type="non-terminal residue" evidence="4">
    <location>
        <position position="1"/>
    </location>
</feature>
<feature type="domain" description="RNA polymerase sigma-70 region 2" evidence="3">
    <location>
        <begin position="279"/>
        <end position="347"/>
    </location>
</feature>
<dbReference type="Gene3D" id="1.10.601.10">
    <property type="entry name" value="RNA Polymerase Primary Sigma Factor"/>
    <property type="match status" value="1"/>
</dbReference>
<reference evidence="4 5" key="1">
    <citation type="submission" date="2020-02" db="EMBL/GenBank/DDBJ databases">
        <title>Draft genome sequence of Haematococcus lacustris strain NIES-144.</title>
        <authorList>
            <person name="Morimoto D."/>
            <person name="Nakagawa S."/>
            <person name="Yoshida T."/>
            <person name="Sawayama S."/>
        </authorList>
    </citation>
    <scope>NUCLEOTIDE SEQUENCE [LARGE SCALE GENOMIC DNA]</scope>
    <source>
        <strain evidence="4 5">NIES-144</strain>
    </source>
</reference>
<feature type="compositionally biased region" description="Basic residues" evidence="2">
    <location>
        <begin position="163"/>
        <end position="173"/>
    </location>
</feature>
<accession>A0A699Z1Q3</accession>
<comment type="caution">
    <text evidence="4">The sequence shown here is derived from an EMBL/GenBank/DDBJ whole genome shotgun (WGS) entry which is preliminary data.</text>
</comment>
<feature type="non-terminal residue" evidence="4">
    <location>
        <position position="350"/>
    </location>
</feature>
<evidence type="ECO:0000313" key="4">
    <source>
        <dbReference type="EMBL" id="GFH13206.1"/>
    </source>
</evidence>
<dbReference type="NCBIfam" id="TIGR02937">
    <property type="entry name" value="sigma70-ECF"/>
    <property type="match status" value="1"/>
</dbReference>
<dbReference type="InterPro" id="IPR013325">
    <property type="entry name" value="RNA_pol_sigma_r2"/>
</dbReference>
<dbReference type="Pfam" id="PF04542">
    <property type="entry name" value="Sigma70_r2"/>
    <property type="match status" value="1"/>
</dbReference>
<keyword evidence="5" id="KW-1185">Reference proteome</keyword>
<dbReference type="AlphaFoldDB" id="A0A699Z1Q3"/>
<dbReference type="GO" id="GO:0003700">
    <property type="term" value="F:DNA-binding transcription factor activity"/>
    <property type="evidence" value="ECO:0007669"/>
    <property type="project" value="InterPro"/>
</dbReference>
<dbReference type="InterPro" id="IPR007627">
    <property type="entry name" value="RNA_pol_sigma70_r2"/>
</dbReference>
<feature type="compositionally biased region" description="Low complexity" evidence="2">
    <location>
        <begin position="69"/>
        <end position="82"/>
    </location>
</feature>
<name>A0A699Z1Q3_HAELA</name>
<proteinExistence type="inferred from homology"/>
<dbReference type="SUPFAM" id="SSF88946">
    <property type="entry name" value="Sigma2 domain of RNA polymerase sigma factors"/>
    <property type="match status" value="1"/>
</dbReference>
<feature type="compositionally biased region" description="Polar residues" evidence="2">
    <location>
        <begin position="135"/>
        <end position="152"/>
    </location>
</feature>
<evidence type="ECO:0000256" key="1">
    <source>
        <dbReference type="ARBA" id="ARBA00007788"/>
    </source>
</evidence>
<feature type="compositionally biased region" description="Low complexity" evidence="2">
    <location>
        <begin position="174"/>
        <end position="200"/>
    </location>
</feature>
<organism evidence="4 5">
    <name type="scientific">Haematococcus lacustris</name>
    <name type="common">Green alga</name>
    <name type="synonym">Haematococcus pluvialis</name>
    <dbReference type="NCBI Taxonomy" id="44745"/>
    <lineage>
        <taxon>Eukaryota</taxon>
        <taxon>Viridiplantae</taxon>
        <taxon>Chlorophyta</taxon>
        <taxon>core chlorophytes</taxon>
        <taxon>Chlorophyceae</taxon>
        <taxon>CS clade</taxon>
        <taxon>Chlamydomonadales</taxon>
        <taxon>Haematococcaceae</taxon>
        <taxon>Haematococcus</taxon>
    </lineage>
</organism>
<feature type="region of interest" description="Disordered" evidence="2">
    <location>
        <begin position="39"/>
        <end position="97"/>
    </location>
</feature>
<evidence type="ECO:0000259" key="3">
    <source>
        <dbReference type="Pfam" id="PF04542"/>
    </source>
</evidence>
<feature type="region of interest" description="Disordered" evidence="2">
    <location>
        <begin position="113"/>
        <end position="201"/>
    </location>
</feature>